<dbReference type="EMBL" id="LM993668">
    <property type="protein sequence ID" value="VTZ81408.1"/>
    <property type="molecule type" value="Genomic_DNA"/>
</dbReference>
<feature type="domain" description="PPM-type phosphatase" evidence="3">
    <location>
        <begin position="374"/>
        <end position="658"/>
    </location>
</feature>
<dbReference type="RefSeq" id="XP_022812828.1">
    <property type="nucleotide sequence ID" value="XM_022957434.1"/>
</dbReference>
<dbReference type="VEuPathDB" id="PlasmoDB:PY17X_1409500"/>
<evidence type="ECO:0000313" key="5">
    <source>
        <dbReference type="EMBL" id="VTZ81408.1"/>
    </source>
</evidence>
<dbReference type="SMART" id="SM00332">
    <property type="entry name" value="PP2Cc"/>
    <property type="match status" value="1"/>
</dbReference>
<organism evidence="4 7">
    <name type="scientific">Plasmodium yoelii</name>
    <dbReference type="NCBI Taxonomy" id="5861"/>
    <lineage>
        <taxon>Eukaryota</taxon>
        <taxon>Sar</taxon>
        <taxon>Alveolata</taxon>
        <taxon>Apicomplexa</taxon>
        <taxon>Aconoidasida</taxon>
        <taxon>Haemosporida</taxon>
        <taxon>Plasmodiidae</taxon>
        <taxon>Plasmodium</taxon>
        <taxon>Plasmodium (Vinckeia)</taxon>
    </lineage>
</organism>
<reference evidence="4" key="3">
    <citation type="submission" date="2014-05" db="EMBL/GenBank/DDBJ databases">
        <authorList>
            <person name="Aslett A.Martin."/>
            <person name="De Silva Nishadi"/>
        </authorList>
    </citation>
    <scope>NUCLEOTIDE SEQUENCE</scope>
    <source>
        <strain evidence="4">YM</strain>
    </source>
</reference>
<protein>
    <submittedName>
        <fullName evidence="4">Protein phosphatase 2c-like protein, putative</fullName>
    </submittedName>
    <submittedName>
        <fullName evidence="5">Protein phosphatase PPM6, putative</fullName>
    </submittedName>
</protein>
<dbReference type="InterPro" id="IPR036457">
    <property type="entry name" value="PPM-type-like_dom_sf"/>
</dbReference>
<evidence type="ECO:0000313" key="6">
    <source>
        <dbReference type="Proteomes" id="UP000072874"/>
    </source>
</evidence>
<dbReference type="VEuPathDB" id="PlasmoDB:PY02322"/>
<dbReference type="GO" id="GO:0004722">
    <property type="term" value="F:protein serine/threonine phosphatase activity"/>
    <property type="evidence" value="ECO:0007669"/>
    <property type="project" value="InterPro"/>
</dbReference>
<dbReference type="KEGG" id="pyo:PY17X_1409500"/>
<dbReference type="EMBL" id="LK934642">
    <property type="protein sequence ID" value="CDU20448.1"/>
    <property type="molecule type" value="Genomic_DNA"/>
</dbReference>
<feature type="region of interest" description="Disordered" evidence="2">
    <location>
        <begin position="47"/>
        <end position="129"/>
    </location>
</feature>
<evidence type="ECO:0000256" key="1">
    <source>
        <dbReference type="SAM" id="Coils"/>
    </source>
</evidence>
<dbReference type="FunFam" id="3.60.40.10:FF:000067">
    <property type="entry name" value="Protein phosphatase PPM6, putative"/>
    <property type="match status" value="1"/>
</dbReference>
<proteinExistence type="predicted"/>
<dbReference type="InterPro" id="IPR001932">
    <property type="entry name" value="PPM-type_phosphatase-like_dom"/>
</dbReference>
<gene>
    <name evidence="5" type="ORF">PY17X_1409500</name>
    <name evidence="4" type="ORF">PYYM_1411300</name>
</gene>
<evidence type="ECO:0000256" key="2">
    <source>
        <dbReference type="SAM" id="MobiDB-lite"/>
    </source>
</evidence>
<reference evidence="5" key="2">
    <citation type="submission" date="2014-05" db="EMBL/GenBank/DDBJ databases">
        <authorList>
            <person name="Aslett M.A."/>
            <person name="De Silva N."/>
        </authorList>
    </citation>
    <scope>NUCLEOTIDE SEQUENCE</scope>
    <source>
        <strain evidence="5">17X</strain>
    </source>
</reference>
<reference evidence="6 7" key="1">
    <citation type="journal article" date="2014" name="BMC Biol.">
        <title>A comprehensive evaluation of rodent malaria parasite genomes and gene expression.</title>
        <authorList>
            <person name="Otto T.D."/>
            <person name="Bohme U."/>
            <person name="Jackson A.P."/>
            <person name="Hunt M."/>
            <person name="Franke-Fayard B."/>
            <person name="Hoeijmakers W.A."/>
            <person name="Religa A.A."/>
            <person name="Robertson L."/>
            <person name="Sanders M."/>
            <person name="Ogun S.A."/>
            <person name="Cunningham D."/>
            <person name="Erhart A."/>
            <person name="Billker O."/>
            <person name="Khan S.M."/>
            <person name="Stunnenberg H.G."/>
            <person name="Langhorne J."/>
            <person name="Holder A.A."/>
            <person name="Waters A.P."/>
            <person name="Newbold C.I."/>
            <person name="Pain A."/>
            <person name="Berriman M."/>
            <person name="Janse C.J."/>
        </authorList>
    </citation>
    <scope>NUCLEOTIDE SEQUENCE [LARGE SCALE GENOMIC DNA]</scope>
    <source>
        <strain evidence="5 6">17X</strain>
        <strain evidence="4 7">YM</strain>
    </source>
</reference>
<dbReference type="VEuPathDB" id="PlasmoDB:Py17XNL_001400946"/>
<dbReference type="Proteomes" id="UP000072904">
    <property type="component" value="Chromosome 14"/>
</dbReference>
<dbReference type="GeneID" id="3807500"/>
<dbReference type="Gene3D" id="3.60.40.10">
    <property type="entry name" value="PPM-type phosphatase domain"/>
    <property type="match status" value="1"/>
</dbReference>
<reference evidence="5" key="4">
    <citation type="submission" date="2019-05" db="EMBL/GenBank/DDBJ databases">
        <authorList>
            <consortium name="Pathogen Informatics"/>
        </authorList>
    </citation>
    <scope>NUCLEOTIDE SEQUENCE</scope>
    <source>
        <strain evidence="5">17X</strain>
    </source>
</reference>
<accession>A0A077YE85</accession>
<feature type="compositionally biased region" description="Polar residues" evidence="2">
    <location>
        <begin position="65"/>
        <end position="98"/>
    </location>
</feature>
<dbReference type="CDD" id="cd00143">
    <property type="entry name" value="PP2Cc"/>
    <property type="match status" value="1"/>
</dbReference>
<dbReference type="PROSITE" id="PS51746">
    <property type="entry name" value="PPM_2"/>
    <property type="match status" value="1"/>
</dbReference>
<evidence type="ECO:0000259" key="3">
    <source>
        <dbReference type="PROSITE" id="PS51746"/>
    </source>
</evidence>
<keyword evidence="1" id="KW-0175">Coiled coil</keyword>
<feature type="compositionally biased region" description="Low complexity" evidence="2">
    <location>
        <begin position="48"/>
        <end position="64"/>
    </location>
</feature>
<dbReference type="Pfam" id="PF00481">
    <property type="entry name" value="PP2C"/>
    <property type="match status" value="1"/>
</dbReference>
<dbReference type="OrthoDB" id="10264738at2759"/>
<dbReference type="InterPro" id="IPR015655">
    <property type="entry name" value="PP2C"/>
</dbReference>
<sequence>MGNCMAFINYSKLKKKKNTFTNLDLYLEDAYDSDSSDPYKKKIRKNKINNNTNVNNSNGITTSNDINNSDDQECNHNTKGNIPLSYENNEIENSVQHDNNNNSENELNEKGTNDNNNTENDKNKQSCKSINSQTYSDSISCNCEMNKQNQLCDKNVTPTNITTIISPNVPKKKPKQNVLNIKYSNMLLSDIRDTDIIVTFLFSLFLYFNANNIVDMLDRNKRERYELKNPLNINHDVIKFPTFPKEIIDNFLKNDFTLLKKYIKNKCNKLKKKYKTNLENVNNEKDEKSGKKNFKYELKIKKEKCSFSKIVESVDRNESTYRDITEVLYDQNIPDIKITFVVMGAYCFYQKNMKPFQDKNTFFYKSPSYSCDAEISVACKKGRKLDCPNQDDFTIIQTNEWILIMVFDGHGPSGHDISNFSHVVLPLIFSYNIERIFENPVRTMKTIFYMINCYLVNYSYCINNNINPININFIDYNLSGTTCTIILYNFLTKKIYSAHTGDSRAVMGKHDAKTNTYRAYNITEDHKPSLKLEKDRIQAFGGEVKKLQGDVSYRVFVKNEMYPGLAMSRAIGDITSSFIGVTCEPTIKIFDKSDEDKFIIVATDGIWEFISSEECVQMVSRKRKKKVHVAMEEIIKESWRRWERIDTVDDMTLAILYF</sequence>
<name>A0A077YE85_PLAYE</name>
<dbReference type="OMA" id="EWILIMV"/>
<dbReference type="PANTHER" id="PTHR47992">
    <property type="entry name" value="PROTEIN PHOSPHATASE"/>
    <property type="match status" value="1"/>
</dbReference>
<evidence type="ECO:0000313" key="4">
    <source>
        <dbReference type="EMBL" id="CDU20448.1"/>
    </source>
</evidence>
<dbReference type="Proteomes" id="UP000072874">
    <property type="component" value="Chromosome 14"/>
</dbReference>
<evidence type="ECO:0000313" key="7">
    <source>
        <dbReference type="Proteomes" id="UP000072904"/>
    </source>
</evidence>
<dbReference type="VEuPathDB" id="PlasmoDB:PYYM_1411300"/>
<dbReference type="AlphaFoldDB" id="A0A077YE85"/>
<dbReference type="SUPFAM" id="SSF81606">
    <property type="entry name" value="PP2C-like"/>
    <property type="match status" value="1"/>
</dbReference>
<feature type="coiled-coil region" evidence="1">
    <location>
        <begin position="264"/>
        <end position="291"/>
    </location>
</feature>